<evidence type="ECO:0000313" key="2">
    <source>
        <dbReference type="Proteomes" id="UP001060085"/>
    </source>
</evidence>
<name>A0ACC0AG14_CATRO</name>
<comment type="caution">
    <text evidence="1">The sequence shown here is derived from an EMBL/GenBank/DDBJ whole genome shotgun (WGS) entry which is preliminary data.</text>
</comment>
<proteinExistence type="predicted"/>
<evidence type="ECO:0000313" key="1">
    <source>
        <dbReference type="EMBL" id="KAI5659554.1"/>
    </source>
</evidence>
<organism evidence="1 2">
    <name type="scientific">Catharanthus roseus</name>
    <name type="common">Madagascar periwinkle</name>
    <name type="synonym">Vinca rosea</name>
    <dbReference type="NCBI Taxonomy" id="4058"/>
    <lineage>
        <taxon>Eukaryota</taxon>
        <taxon>Viridiplantae</taxon>
        <taxon>Streptophyta</taxon>
        <taxon>Embryophyta</taxon>
        <taxon>Tracheophyta</taxon>
        <taxon>Spermatophyta</taxon>
        <taxon>Magnoliopsida</taxon>
        <taxon>eudicotyledons</taxon>
        <taxon>Gunneridae</taxon>
        <taxon>Pentapetalae</taxon>
        <taxon>asterids</taxon>
        <taxon>lamiids</taxon>
        <taxon>Gentianales</taxon>
        <taxon>Apocynaceae</taxon>
        <taxon>Rauvolfioideae</taxon>
        <taxon>Vinceae</taxon>
        <taxon>Catharanthinae</taxon>
        <taxon>Catharanthus</taxon>
    </lineage>
</organism>
<gene>
    <name evidence="1" type="ORF">M9H77_28347</name>
</gene>
<dbReference type="Proteomes" id="UP001060085">
    <property type="component" value="Linkage Group LG06"/>
</dbReference>
<dbReference type="EMBL" id="CM044706">
    <property type="protein sequence ID" value="KAI5659554.1"/>
    <property type="molecule type" value="Genomic_DNA"/>
</dbReference>
<keyword evidence="2" id="KW-1185">Reference proteome</keyword>
<accession>A0ACC0AG14</accession>
<protein>
    <submittedName>
        <fullName evidence="1">Uncharacterized protein</fullName>
    </submittedName>
</protein>
<reference evidence="2" key="1">
    <citation type="journal article" date="2023" name="Nat. Plants">
        <title>Single-cell RNA sequencing provides a high-resolution roadmap for understanding the multicellular compartmentation of specialized metabolism.</title>
        <authorList>
            <person name="Sun S."/>
            <person name="Shen X."/>
            <person name="Li Y."/>
            <person name="Li Y."/>
            <person name="Wang S."/>
            <person name="Li R."/>
            <person name="Zhang H."/>
            <person name="Shen G."/>
            <person name="Guo B."/>
            <person name="Wei J."/>
            <person name="Xu J."/>
            <person name="St-Pierre B."/>
            <person name="Chen S."/>
            <person name="Sun C."/>
        </authorList>
    </citation>
    <scope>NUCLEOTIDE SEQUENCE [LARGE SCALE GENOMIC DNA]</scope>
</reference>
<sequence>MIKHSSDNTAKDQKELIFDIIQDLPPEAQKRQLEKLKTLILREESSSARLIEPFSISKMFDRYPNLNPPIRQHSTTELQTEIRSLKAQVKELKERVFSIETKNLELDKQIALLQSRTSKGKEILLDSPIPDFPYAEIPMPDGLIPIKYYVPTYESLVTANETKNLELDTQIALLQSRTSKGKEILLDSPIPDFPYAEIPMPGQR</sequence>